<evidence type="ECO:0000313" key="2">
    <source>
        <dbReference type="Proteomes" id="UP000027616"/>
    </source>
</evidence>
<keyword evidence="2" id="KW-1185">Reference proteome</keyword>
<sequence>MNRELIEDLHQYFEQKENRTGEEVNFLNRLKNELPYFQVTAVSREDLQREGFNVTDVDDSDMTEIARKLADDYCEQLFWLSLEIIADQGFDIPKYLCPKCGSRANRYCSDSKIFDCSNCDNEWKQEESTGRFVLVEHPEESKFYADCEVGYDCYNSEDNGAMYVPEHFYTAHTGAVPDTNKLFIPVTWPESQEYFELQYEKESIFELCEPIEHGKAFDDFGSQAIWVPLSLINKQ</sequence>
<dbReference type="Proteomes" id="UP000027616">
    <property type="component" value="Chromosome I"/>
</dbReference>
<name>A0A060R8M4_9BACT</name>
<dbReference type="KEGG" id="rbc:BN938_1806"/>
<organism evidence="1 2">
    <name type="scientific">Mucinivorans hirudinis</name>
    <dbReference type="NCBI Taxonomy" id="1433126"/>
    <lineage>
        <taxon>Bacteria</taxon>
        <taxon>Pseudomonadati</taxon>
        <taxon>Bacteroidota</taxon>
        <taxon>Bacteroidia</taxon>
        <taxon>Bacteroidales</taxon>
        <taxon>Rikenellaceae</taxon>
        <taxon>Mucinivorans</taxon>
    </lineage>
</organism>
<dbReference type="OrthoDB" id="1033399at2"/>
<dbReference type="STRING" id="1433126.BN938_1806"/>
<accession>A0A060R8M4</accession>
<reference evidence="1 2" key="1">
    <citation type="journal article" date="2015" name="Genome Announc.">
        <title>Complete Genome Sequence of the Novel Leech Symbiont Mucinivorans hirudinis M3T.</title>
        <authorList>
            <person name="Nelson M.C."/>
            <person name="Bomar L."/>
            <person name="Graf J."/>
        </authorList>
    </citation>
    <scope>NUCLEOTIDE SEQUENCE [LARGE SCALE GENOMIC DNA]</scope>
    <source>
        <strain evidence="2">M3</strain>
    </source>
</reference>
<dbReference type="EMBL" id="HG934468">
    <property type="protein sequence ID" value="CDN31886.1"/>
    <property type="molecule type" value="Genomic_DNA"/>
</dbReference>
<dbReference type="eggNOG" id="ENOG5033T1J">
    <property type="taxonomic scope" value="Bacteria"/>
</dbReference>
<protein>
    <submittedName>
        <fullName evidence="1">Uncharacterized protein</fullName>
    </submittedName>
</protein>
<dbReference type="HOGENOM" id="CLU_1029205_0_0_10"/>
<dbReference type="AlphaFoldDB" id="A0A060R8M4"/>
<proteinExistence type="predicted"/>
<evidence type="ECO:0000313" key="1">
    <source>
        <dbReference type="EMBL" id="CDN31886.1"/>
    </source>
</evidence>
<gene>
    <name evidence="1" type="ORF">BN938_1806</name>
</gene>